<proteinExistence type="predicted"/>
<dbReference type="Proteomes" id="UP000799302">
    <property type="component" value="Unassembled WGS sequence"/>
</dbReference>
<protein>
    <recommendedName>
        <fullName evidence="3">SWIM-type domain-containing protein</fullName>
    </recommendedName>
</protein>
<dbReference type="EMBL" id="MU004233">
    <property type="protein sequence ID" value="KAF2671357.1"/>
    <property type="molecule type" value="Genomic_DNA"/>
</dbReference>
<keyword evidence="2" id="KW-1185">Reference proteome</keyword>
<name>A0A6A6UIS3_9PEZI</name>
<accession>A0A6A6UIS3</accession>
<organism evidence="1 2">
    <name type="scientific">Microthyrium microscopicum</name>
    <dbReference type="NCBI Taxonomy" id="703497"/>
    <lineage>
        <taxon>Eukaryota</taxon>
        <taxon>Fungi</taxon>
        <taxon>Dikarya</taxon>
        <taxon>Ascomycota</taxon>
        <taxon>Pezizomycotina</taxon>
        <taxon>Dothideomycetes</taxon>
        <taxon>Dothideomycetes incertae sedis</taxon>
        <taxon>Microthyriales</taxon>
        <taxon>Microthyriaceae</taxon>
        <taxon>Microthyrium</taxon>
    </lineage>
</organism>
<evidence type="ECO:0000313" key="2">
    <source>
        <dbReference type="Proteomes" id="UP000799302"/>
    </source>
</evidence>
<sequence length="384" mass="43655">MSDDLKCFGPPAHLVRIMWRATPPRLEQHCRMILNPRRILDIPVLQGVRPGRDRSLTIRLIYFSPPGHEVIHLTVTPQNISCDCGEHQSRTACAHSLWLADIAATYMVGVDQSENIRETEISENARDITVLGRNSALICRFATPEVLENAEEFAEFIKTTLIRQKIFLILNPAPFHTDGTDKVTDRVYRSILQPLTLSLTHAIDEKKVWDMAFQNLGLYVSTRAKVGRPEVLIELAKSFEPVLMEHILFAQPTGKLTRLGILTILQAFRHIVSAIQHLRDGAKTRFWESVLSGSGMWFALDIFETLREFIPDHEDWVEPLSLWREILDDIGQHIQENISINISRTCVKNGYKAVNGEREGRFNGKKDEDLFGVDDVGGMDKVLL</sequence>
<reference evidence="1" key="1">
    <citation type="journal article" date="2020" name="Stud. Mycol.">
        <title>101 Dothideomycetes genomes: a test case for predicting lifestyles and emergence of pathogens.</title>
        <authorList>
            <person name="Haridas S."/>
            <person name="Albert R."/>
            <person name="Binder M."/>
            <person name="Bloem J."/>
            <person name="Labutti K."/>
            <person name="Salamov A."/>
            <person name="Andreopoulos B."/>
            <person name="Baker S."/>
            <person name="Barry K."/>
            <person name="Bills G."/>
            <person name="Bluhm B."/>
            <person name="Cannon C."/>
            <person name="Castanera R."/>
            <person name="Culley D."/>
            <person name="Daum C."/>
            <person name="Ezra D."/>
            <person name="Gonzalez J."/>
            <person name="Henrissat B."/>
            <person name="Kuo A."/>
            <person name="Liang C."/>
            <person name="Lipzen A."/>
            <person name="Lutzoni F."/>
            <person name="Magnuson J."/>
            <person name="Mondo S."/>
            <person name="Nolan M."/>
            <person name="Ohm R."/>
            <person name="Pangilinan J."/>
            <person name="Park H.-J."/>
            <person name="Ramirez L."/>
            <person name="Alfaro M."/>
            <person name="Sun H."/>
            <person name="Tritt A."/>
            <person name="Yoshinaga Y."/>
            <person name="Zwiers L.-H."/>
            <person name="Turgeon B."/>
            <person name="Goodwin S."/>
            <person name="Spatafora J."/>
            <person name="Crous P."/>
            <person name="Grigoriev I."/>
        </authorList>
    </citation>
    <scope>NUCLEOTIDE SEQUENCE</scope>
    <source>
        <strain evidence="1">CBS 115976</strain>
    </source>
</reference>
<evidence type="ECO:0008006" key="3">
    <source>
        <dbReference type="Google" id="ProtNLM"/>
    </source>
</evidence>
<gene>
    <name evidence="1" type="ORF">BT63DRAFT_453754</name>
</gene>
<dbReference type="AlphaFoldDB" id="A0A6A6UIS3"/>
<evidence type="ECO:0000313" key="1">
    <source>
        <dbReference type="EMBL" id="KAF2671357.1"/>
    </source>
</evidence>